<comment type="catalytic activity">
    <reaction evidence="12">
        <text>L-proline(in) + Na(+)(in) = L-proline(out) + Na(+)(out)</text>
        <dbReference type="Rhea" id="RHEA:28967"/>
        <dbReference type="ChEBI" id="CHEBI:29101"/>
        <dbReference type="ChEBI" id="CHEBI:60039"/>
    </reaction>
</comment>
<feature type="transmembrane region" description="Helical" evidence="14">
    <location>
        <begin position="252"/>
        <end position="277"/>
    </location>
</feature>
<dbReference type="Gene3D" id="1.20.1730.10">
    <property type="entry name" value="Sodium/glucose cotransporter"/>
    <property type="match status" value="1"/>
</dbReference>
<evidence type="ECO:0000313" key="16">
    <source>
        <dbReference type="Proteomes" id="UP000441455"/>
    </source>
</evidence>
<keyword evidence="4" id="KW-1003">Cell membrane</keyword>
<evidence type="ECO:0000256" key="3">
    <source>
        <dbReference type="ARBA" id="ARBA00022448"/>
    </source>
</evidence>
<feature type="transmembrane region" description="Helical" evidence="14">
    <location>
        <begin position="406"/>
        <end position="426"/>
    </location>
</feature>
<proteinExistence type="inferred from homology"/>
<evidence type="ECO:0000256" key="1">
    <source>
        <dbReference type="ARBA" id="ARBA00004651"/>
    </source>
</evidence>
<dbReference type="GO" id="GO:0015193">
    <property type="term" value="F:L-proline transmembrane transporter activity"/>
    <property type="evidence" value="ECO:0007669"/>
    <property type="project" value="TreeGrafter"/>
</dbReference>
<evidence type="ECO:0000256" key="13">
    <source>
        <dbReference type="RuleBase" id="RU362091"/>
    </source>
</evidence>
<dbReference type="RefSeq" id="WP_154487959.1">
    <property type="nucleotide sequence ID" value="NZ_VULN01000006.1"/>
</dbReference>
<feature type="transmembrane region" description="Helical" evidence="14">
    <location>
        <begin position="381"/>
        <end position="399"/>
    </location>
</feature>
<keyword evidence="9" id="KW-0406">Ion transport</keyword>
<dbReference type="GO" id="GO:0005298">
    <property type="term" value="F:proline:sodium symporter activity"/>
    <property type="evidence" value="ECO:0007669"/>
    <property type="project" value="TreeGrafter"/>
</dbReference>
<feature type="transmembrane region" description="Helical" evidence="14">
    <location>
        <begin position="115"/>
        <end position="132"/>
    </location>
</feature>
<feature type="transmembrane region" description="Helical" evidence="14">
    <location>
        <begin position="37"/>
        <end position="60"/>
    </location>
</feature>
<keyword evidence="11" id="KW-0739">Sodium transport</keyword>
<dbReference type="InterPro" id="IPR050277">
    <property type="entry name" value="Sodium:Solute_Symporter"/>
</dbReference>
<dbReference type="PANTHER" id="PTHR48086:SF3">
    <property type="entry name" value="SODIUM_PROLINE SYMPORTER"/>
    <property type="match status" value="1"/>
</dbReference>
<evidence type="ECO:0000256" key="12">
    <source>
        <dbReference type="ARBA" id="ARBA00033708"/>
    </source>
</evidence>
<reference evidence="15 16" key="1">
    <citation type="submission" date="2019-08" db="EMBL/GenBank/DDBJ databases">
        <title>In-depth cultivation of the pig gut microbiome towards novel bacterial diversity and tailored functional studies.</title>
        <authorList>
            <person name="Wylensek D."/>
            <person name="Hitch T.C.A."/>
            <person name="Clavel T."/>
        </authorList>
    </citation>
    <scope>NUCLEOTIDE SEQUENCE [LARGE SCALE GENOMIC DNA]</scope>
    <source>
        <strain evidence="15 16">WCA-389-WT-5B</strain>
    </source>
</reference>
<gene>
    <name evidence="15" type="ORF">FX155_05110</name>
</gene>
<evidence type="ECO:0000256" key="4">
    <source>
        <dbReference type="ARBA" id="ARBA00022475"/>
    </source>
</evidence>
<dbReference type="PROSITE" id="PS50283">
    <property type="entry name" value="NA_SOLUT_SYMP_3"/>
    <property type="match status" value="1"/>
</dbReference>
<feature type="transmembrane region" description="Helical" evidence="14">
    <location>
        <begin position="432"/>
        <end position="448"/>
    </location>
</feature>
<name>A0A6N7W0E7_ACIFE</name>
<accession>A0A6N7W0E7</accession>
<comment type="subcellular location">
    <subcellularLocation>
        <location evidence="1">Cell membrane</location>
        <topology evidence="1">Multi-pass membrane protein</topology>
    </subcellularLocation>
</comment>
<dbReference type="InterPro" id="IPR038377">
    <property type="entry name" value="Na/Glc_symporter_sf"/>
</dbReference>
<keyword evidence="5 14" id="KW-0812">Transmembrane</keyword>
<dbReference type="AlphaFoldDB" id="A0A6N7W0E7"/>
<dbReference type="PANTHER" id="PTHR48086">
    <property type="entry name" value="SODIUM/PROLINE SYMPORTER-RELATED"/>
    <property type="match status" value="1"/>
</dbReference>
<feature type="transmembrane region" description="Helical" evidence="14">
    <location>
        <begin position="6"/>
        <end position="25"/>
    </location>
</feature>
<dbReference type="CDD" id="cd10322">
    <property type="entry name" value="SLC5sbd"/>
    <property type="match status" value="1"/>
</dbReference>
<evidence type="ECO:0000256" key="9">
    <source>
        <dbReference type="ARBA" id="ARBA00023065"/>
    </source>
</evidence>
<keyword evidence="6" id="KW-0769">Symport</keyword>
<comment type="similarity">
    <text evidence="2 13">Belongs to the sodium:solute symporter (SSF) (TC 2.A.21) family.</text>
</comment>
<organism evidence="15 16">
    <name type="scientific">Acidaminococcus fermentans</name>
    <dbReference type="NCBI Taxonomy" id="905"/>
    <lineage>
        <taxon>Bacteria</taxon>
        <taxon>Bacillati</taxon>
        <taxon>Bacillota</taxon>
        <taxon>Negativicutes</taxon>
        <taxon>Acidaminococcales</taxon>
        <taxon>Acidaminococcaceae</taxon>
        <taxon>Acidaminococcus</taxon>
    </lineage>
</organism>
<feature type="transmembrane region" description="Helical" evidence="14">
    <location>
        <begin position="173"/>
        <end position="191"/>
    </location>
</feature>
<dbReference type="Pfam" id="PF00474">
    <property type="entry name" value="SSF"/>
    <property type="match status" value="1"/>
</dbReference>
<evidence type="ECO:0000256" key="2">
    <source>
        <dbReference type="ARBA" id="ARBA00006434"/>
    </source>
</evidence>
<evidence type="ECO:0000256" key="10">
    <source>
        <dbReference type="ARBA" id="ARBA00023136"/>
    </source>
</evidence>
<evidence type="ECO:0000256" key="6">
    <source>
        <dbReference type="ARBA" id="ARBA00022847"/>
    </source>
</evidence>
<feature type="transmembrane region" description="Helical" evidence="14">
    <location>
        <begin position="350"/>
        <end position="369"/>
    </location>
</feature>
<protein>
    <submittedName>
        <fullName evidence="15">Sodium:solute symporter family protein</fullName>
    </submittedName>
</protein>
<evidence type="ECO:0000256" key="14">
    <source>
        <dbReference type="SAM" id="Phobius"/>
    </source>
</evidence>
<sequence length="453" mass="48127">MLLASWIITFLLIIGFGIYAGTRITKSDQWNGSDRSMGIFSVGAMLGAWQIGGMSIVGAAQNRYTMGIAGCWYSIAGGVYFLLMAALAKPMRKYMKASSLPVFLESRYGPSVSKVQAYIWIVFGILYVPIQLKTVASVIQMVLPGISLDLAMFVGVTIAAAYTGFAGMKGSDIIGRIVCIATYVLLIGFVYQNLDAMGGYSGLLTRLPSGYNNLTAMPVQQIVAWAVGGALTTIVSQAALQPMFAARSDHAATWGCILGYVIAAPICILTAIIGMMAKANTSALGDGASAFAWSIAHLSQPLVAGIIFAVITMIVAATMATMMMATGTVISNVYSKQINPQASDTTVLKVSRWGTIAVAYISLAVGFLIPSAQMVNMFLTLNYLVYAPFSFTVIAGLFWDKVTAKASLLSIFSGIIIALFWIFAGLNGRINVVYPTIAVSYLVGYVATKSSAH</sequence>
<evidence type="ECO:0000256" key="5">
    <source>
        <dbReference type="ARBA" id="ARBA00022692"/>
    </source>
</evidence>
<dbReference type="InterPro" id="IPR001734">
    <property type="entry name" value="Na/solute_symporter"/>
</dbReference>
<dbReference type="Proteomes" id="UP000441455">
    <property type="component" value="Unassembled WGS sequence"/>
</dbReference>
<feature type="transmembrane region" description="Helical" evidence="14">
    <location>
        <begin position="66"/>
        <end position="88"/>
    </location>
</feature>
<keyword evidence="8" id="KW-0915">Sodium</keyword>
<evidence type="ECO:0000313" key="15">
    <source>
        <dbReference type="EMBL" id="MSS81973.1"/>
    </source>
</evidence>
<evidence type="ECO:0000256" key="8">
    <source>
        <dbReference type="ARBA" id="ARBA00023053"/>
    </source>
</evidence>
<dbReference type="GO" id="GO:0005886">
    <property type="term" value="C:plasma membrane"/>
    <property type="evidence" value="ECO:0007669"/>
    <property type="project" value="UniProtKB-SubCell"/>
</dbReference>
<dbReference type="GO" id="GO:0015824">
    <property type="term" value="P:proline transport"/>
    <property type="evidence" value="ECO:0007669"/>
    <property type="project" value="TreeGrafter"/>
</dbReference>
<feature type="transmembrane region" description="Helical" evidence="14">
    <location>
        <begin position="302"/>
        <end position="330"/>
    </location>
</feature>
<keyword evidence="3" id="KW-0813">Transport</keyword>
<dbReference type="EMBL" id="VULN01000006">
    <property type="protein sequence ID" value="MSS81973.1"/>
    <property type="molecule type" value="Genomic_DNA"/>
</dbReference>
<keyword evidence="7 14" id="KW-1133">Transmembrane helix</keyword>
<evidence type="ECO:0000256" key="7">
    <source>
        <dbReference type="ARBA" id="ARBA00022989"/>
    </source>
</evidence>
<evidence type="ECO:0000256" key="11">
    <source>
        <dbReference type="ARBA" id="ARBA00023201"/>
    </source>
</evidence>
<feature type="transmembrane region" description="Helical" evidence="14">
    <location>
        <begin position="138"/>
        <end position="161"/>
    </location>
</feature>
<comment type="caution">
    <text evidence="15">The sequence shown here is derived from an EMBL/GenBank/DDBJ whole genome shotgun (WGS) entry which is preliminary data.</text>
</comment>
<keyword evidence="10 14" id="KW-0472">Membrane</keyword>
<dbReference type="OrthoDB" id="9781232at2"/>